<comment type="similarity">
    <text evidence="1">Belongs to the LysR transcriptional regulatory family.</text>
</comment>
<sequence>MVFRDVVLTGNITRTSQRLHMSQSSVSIQIRNLEREYGAQLFDRTNRGVRLTERGEVLYRYAEEVVNLMLEAREAVPEGAFQHRKNIDIGATFTIGEYIIPLVAREYHCRSTDDAIGVRIADTETLAWDVIDRRLRLALVEGPVPNDPNLVAEAFWQDELVVVAPVDHPWGRRETISIEQLKTEKMITREQGSGTRRVMELALARNGLDYCDLDIRIELGSTQAIKQAVRCGMGIAIISILAVQEECGLGRLAVLRVEDCPIVRSLSILTHAKGRLSAEERSFADLLGDRKTLQRLFPPPFSGSG</sequence>
<dbReference type="PROSITE" id="PS50931">
    <property type="entry name" value="HTH_LYSR"/>
    <property type="match status" value="1"/>
</dbReference>
<dbReference type="Pfam" id="PF03466">
    <property type="entry name" value="LysR_substrate"/>
    <property type="match status" value="1"/>
</dbReference>
<dbReference type="Pfam" id="PF00126">
    <property type="entry name" value="HTH_1"/>
    <property type="match status" value="1"/>
</dbReference>
<dbReference type="Gene3D" id="3.40.190.10">
    <property type="entry name" value="Periplasmic binding protein-like II"/>
    <property type="match status" value="2"/>
</dbReference>
<keyword evidence="3" id="KW-0238">DNA-binding</keyword>
<dbReference type="InterPro" id="IPR036390">
    <property type="entry name" value="WH_DNA-bd_sf"/>
</dbReference>
<evidence type="ECO:0000313" key="6">
    <source>
        <dbReference type="EMBL" id="BDE94831.1"/>
    </source>
</evidence>
<keyword evidence="7" id="KW-1185">Reference proteome</keyword>
<evidence type="ECO:0000256" key="3">
    <source>
        <dbReference type="ARBA" id="ARBA00023125"/>
    </source>
</evidence>
<name>A0ABN6MDU1_9ACTN</name>
<keyword evidence="2" id="KW-0805">Transcription regulation</keyword>
<protein>
    <submittedName>
        <fullName evidence="6">LysR family transcriptional regulator</fullName>
    </submittedName>
</protein>
<dbReference type="PANTHER" id="PTHR30126">
    <property type="entry name" value="HTH-TYPE TRANSCRIPTIONAL REGULATOR"/>
    <property type="match status" value="1"/>
</dbReference>
<proteinExistence type="inferred from homology"/>
<evidence type="ECO:0000256" key="4">
    <source>
        <dbReference type="ARBA" id="ARBA00023163"/>
    </source>
</evidence>
<gene>
    <name evidence="6" type="ORF">CE91St30_01640</name>
</gene>
<keyword evidence="4" id="KW-0804">Transcription</keyword>
<evidence type="ECO:0000313" key="7">
    <source>
        <dbReference type="Proteomes" id="UP001320544"/>
    </source>
</evidence>
<dbReference type="InterPro" id="IPR036388">
    <property type="entry name" value="WH-like_DNA-bd_sf"/>
</dbReference>
<dbReference type="PRINTS" id="PR00039">
    <property type="entry name" value="HTHLYSR"/>
</dbReference>
<dbReference type="PANTHER" id="PTHR30126:SF39">
    <property type="entry name" value="HTH-TYPE TRANSCRIPTIONAL REGULATOR CYSL"/>
    <property type="match status" value="1"/>
</dbReference>
<evidence type="ECO:0000256" key="1">
    <source>
        <dbReference type="ARBA" id="ARBA00009437"/>
    </source>
</evidence>
<evidence type="ECO:0000256" key="2">
    <source>
        <dbReference type="ARBA" id="ARBA00023015"/>
    </source>
</evidence>
<dbReference type="CDD" id="cd08420">
    <property type="entry name" value="PBP2_CysL_like"/>
    <property type="match status" value="1"/>
</dbReference>
<dbReference type="InterPro" id="IPR005119">
    <property type="entry name" value="LysR_subst-bd"/>
</dbReference>
<dbReference type="SUPFAM" id="SSF46785">
    <property type="entry name" value="Winged helix' DNA-binding domain"/>
    <property type="match status" value="1"/>
</dbReference>
<accession>A0ABN6MDU1</accession>
<organism evidence="6 7">
    <name type="scientific">Raoultibacter timonensis</name>
    <dbReference type="NCBI Taxonomy" id="1907662"/>
    <lineage>
        <taxon>Bacteria</taxon>
        <taxon>Bacillati</taxon>
        <taxon>Actinomycetota</taxon>
        <taxon>Coriobacteriia</taxon>
        <taxon>Eggerthellales</taxon>
        <taxon>Eggerthellaceae</taxon>
        <taxon>Raoultibacter</taxon>
    </lineage>
</organism>
<dbReference type="Proteomes" id="UP001320544">
    <property type="component" value="Chromosome"/>
</dbReference>
<dbReference type="SUPFAM" id="SSF53850">
    <property type="entry name" value="Periplasmic binding protein-like II"/>
    <property type="match status" value="1"/>
</dbReference>
<dbReference type="Gene3D" id="1.10.10.10">
    <property type="entry name" value="Winged helix-like DNA-binding domain superfamily/Winged helix DNA-binding domain"/>
    <property type="match status" value="1"/>
</dbReference>
<dbReference type="InterPro" id="IPR000847">
    <property type="entry name" value="LysR_HTH_N"/>
</dbReference>
<evidence type="ECO:0000259" key="5">
    <source>
        <dbReference type="PROSITE" id="PS50931"/>
    </source>
</evidence>
<dbReference type="EMBL" id="AP025564">
    <property type="protein sequence ID" value="BDE94831.1"/>
    <property type="molecule type" value="Genomic_DNA"/>
</dbReference>
<reference evidence="6 7" key="1">
    <citation type="submission" date="2022-01" db="EMBL/GenBank/DDBJ databases">
        <title>Novel bile acid biosynthetic pathways are enriched in the microbiome of centenarians.</title>
        <authorList>
            <person name="Sato Y."/>
            <person name="Atarashi K."/>
            <person name="Plichta R.D."/>
            <person name="Arai Y."/>
            <person name="Sasajima S."/>
            <person name="Kearney M.S."/>
            <person name="Suda W."/>
            <person name="Takeshita K."/>
            <person name="Sasaki T."/>
            <person name="Okamoto S."/>
            <person name="Skelly N.A."/>
            <person name="Okamura Y."/>
            <person name="Vlamakis H."/>
            <person name="Li Y."/>
            <person name="Tanoue T."/>
            <person name="Takei H."/>
            <person name="Nittono H."/>
            <person name="Narushima S."/>
            <person name="Irie J."/>
            <person name="Itoh H."/>
            <person name="Moriya K."/>
            <person name="Sugiura Y."/>
            <person name="Suematsu M."/>
            <person name="Moritoki N."/>
            <person name="Shibata S."/>
            <person name="Littman R.D."/>
            <person name="Fischbach A.M."/>
            <person name="Uwamino Y."/>
            <person name="Inoue T."/>
            <person name="Honda A."/>
            <person name="Hattori M."/>
            <person name="Murai T."/>
            <person name="Xavier J.R."/>
            <person name="Hirose N."/>
            <person name="Honda K."/>
        </authorList>
    </citation>
    <scope>NUCLEOTIDE SEQUENCE [LARGE SCALE GENOMIC DNA]</scope>
    <source>
        <strain evidence="6 7">CE91-St30</strain>
    </source>
</reference>
<feature type="domain" description="HTH lysR-type" evidence="5">
    <location>
        <begin position="1"/>
        <end position="52"/>
    </location>
</feature>